<feature type="compositionally biased region" description="Basic and acidic residues" evidence="1">
    <location>
        <begin position="66"/>
        <end position="91"/>
    </location>
</feature>
<feature type="region of interest" description="Disordered" evidence="1">
    <location>
        <begin position="66"/>
        <end position="96"/>
    </location>
</feature>
<dbReference type="Proteomes" id="UP000239590">
    <property type="component" value="Unassembled WGS sequence"/>
</dbReference>
<evidence type="ECO:0008006" key="4">
    <source>
        <dbReference type="Google" id="ProtNLM"/>
    </source>
</evidence>
<evidence type="ECO:0000313" key="2">
    <source>
        <dbReference type="EMBL" id="PQA60188.1"/>
    </source>
</evidence>
<sequence>MKKEILEALKNKYKNLGFTDKAFDGVADFLAKTVTKAEEIDNAIGGVEDLLKAFQGDADKRVNEAVEKAKKETGKGAEPEKKEEPEKKTDVPDDTPAWAKKLIEENQKMAEKISAIETGKTTDTRKGKLAEVLSGFSDAYKKTVEKNYARMAFATDDDFNAYLEDVKTDGAEHQQTEANTGLGSVTKPAQSGSSSVKVASKDDAVVKGVMNAI</sequence>
<reference evidence="3" key="1">
    <citation type="submission" date="2018-02" db="EMBL/GenBank/DDBJ databases">
        <title>Genome sequencing of Solimonas sp. HR-BB.</title>
        <authorList>
            <person name="Lee Y."/>
            <person name="Jeon C.O."/>
        </authorList>
    </citation>
    <scope>NUCLEOTIDE SEQUENCE [LARGE SCALE GENOMIC DNA]</scope>
    <source>
        <strain evidence="3">HR-U</strain>
    </source>
</reference>
<comment type="caution">
    <text evidence="2">The sequence shown here is derived from an EMBL/GenBank/DDBJ whole genome shotgun (WGS) entry which is preliminary data.</text>
</comment>
<feature type="region of interest" description="Disordered" evidence="1">
    <location>
        <begin position="168"/>
        <end position="199"/>
    </location>
</feature>
<protein>
    <recommendedName>
        <fullName evidence="4">Phage capsid protein</fullName>
    </recommendedName>
</protein>
<feature type="compositionally biased region" description="Polar residues" evidence="1">
    <location>
        <begin position="176"/>
        <end position="190"/>
    </location>
</feature>
<gene>
    <name evidence="2" type="ORF">C5O19_11375</name>
</gene>
<dbReference type="EMBL" id="PTRA01000001">
    <property type="protein sequence ID" value="PQA60188.1"/>
    <property type="molecule type" value="Genomic_DNA"/>
</dbReference>
<name>A0A2S7IRC0_9BACT</name>
<keyword evidence="3" id="KW-1185">Reference proteome</keyword>
<dbReference type="RefSeq" id="WP_104712199.1">
    <property type="nucleotide sequence ID" value="NZ_PTRA01000001.1"/>
</dbReference>
<dbReference type="OrthoDB" id="665785at2"/>
<dbReference type="AlphaFoldDB" id="A0A2S7IRC0"/>
<proteinExistence type="predicted"/>
<evidence type="ECO:0000256" key="1">
    <source>
        <dbReference type="SAM" id="MobiDB-lite"/>
    </source>
</evidence>
<organism evidence="2 3">
    <name type="scientific">Siphonobacter curvatus</name>
    <dbReference type="NCBI Taxonomy" id="2094562"/>
    <lineage>
        <taxon>Bacteria</taxon>
        <taxon>Pseudomonadati</taxon>
        <taxon>Bacteroidota</taxon>
        <taxon>Cytophagia</taxon>
        <taxon>Cytophagales</taxon>
        <taxon>Cytophagaceae</taxon>
        <taxon>Siphonobacter</taxon>
    </lineage>
</organism>
<evidence type="ECO:0000313" key="3">
    <source>
        <dbReference type="Proteomes" id="UP000239590"/>
    </source>
</evidence>
<accession>A0A2S7IRC0</accession>